<sequence>MMNKNKASGVAWVKPAEPSFLKKFKSDVGYKEGPSVDTKRQVMPALDDDSGSDREDELPQVVVLKSGDLTAEEAKKVKDGKSAGGDAEKDGEAPPDGKILFKKPAKRSSSNQFQGITVSSSKKKKSDEKMEKKETSGVKIKNQSLLSFGGDEDDED</sequence>
<dbReference type="FunCoup" id="A0A2I4D737">
    <property type="interactions" value="590"/>
</dbReference>
<protein>
    <submittedName>
        <fullName evidence="4">Uncharacterized protein KIAA1143 homolog</fullName>
    </submittedName>
</protein>
<evidence type="ECO:0000259" key="2">
    <source>
        <dbReference type="Pfam" id="PF15377"/>
    </source>
</evidence>
<feature type="compositionally biased region" description="Polar residues" evidence="1">
    <location>
        <begin position="107"/>
        <end position="118"/>
    </location>
</feature>
<feature type="domain" description="DUF4604" evidence="2">
    <location>
        <begin position="9"/>
        <end position="152"/>
    </location>
</feature>
<evidence type="ECO:0000313" key="3">
    <source>
        <dbReference type="Proteomes" id="UP000192220"/>
    </source>
</evidence>
<dbReference type="CTD" id="57456"/>
<accession>A0A2I4D737</accession>
<feature type="compositionally biased region" description="Basic and acidic residues" evidence="1">
    <location>
        <begin position="72"/>
        <end position="92"/>
    </location>
</feature>
<evidence type="ECO:0000313" key="4">
    <source>
        <dbReference type="RefSeq" id="XP_013888058.1"/>
    </source>
</evidence>
<dbReference type="Proteomes" id="UP000192220">
    <property type="component" value="Unplaced"/>
</dbReference>
<evidence type="ECO:0000256" key="1">
    <source>
        <dbReference type="SAM" id="MobiDB-lite"/>
    </source>
</evidence>
<keyword evidence="3" id="KW-1185">Reference proteome</keyword>
<dbReference type="KEGG" id="alim:106535564"/>
<dbReference type="PANTHER" id="PTHR31195">
    <property type="entry name" value="GEO02494P1"/>
    <property type="match status" value="1"/>
</dbReference>
<dbReference type="AlphaFoldDB" id="A0A2I4D737"/>
<feature type="compositionally biased region" description="Basic and acidic residues" evidence="1">
    <location>
        <begin position="125"/>
        <end position="136"/>
    </location>
</feature>
<organism evidence="3 4">
    <name type="scientific">Austrofundulus limnaeus</name>
    <name type="common">Annual killifish</name>
    <dbReference type="NCBI Taxonomy" id="52670"/>
    <lineage>
        <taxon>Eukaryota</taxon>
        <taxon>Metazoa</taxon>
        <taxon>Chordata</taxon>
        <taxon>Craniata</taxon>
        <taxon>Vertebrata</taxon>
        <taxon>Euteleostomi</taxon>
        <taxon>Actinopterygii</taxon>
        <taxon>Neopterygii</taxon>
        <taxon>Teleostei</taxon>
        <taxon>Neoteleostei</taxon>
        <taxon>Acanthomorphata</taxon>
        <taxon>Ovalentaria</taxon>
        <taxon>Atherinomorphae</taxon>
        <taxon>Cyprinodontiformes</taxon>
        <taxon>Rivulidae</taxon>
        <taxon>Austrofundulus</taxon>
    </lineage>
</organism>
<dbReference type="PANTHER" id="PTHR31195:SF2">
    <property type="entry name" value="GEO02494P1"/>
    <property type="match status" value="1"/>
</dbReference>
<dbReference type="InParanoid" id="A0A2I4D737"/>
<dbReference type="InterPro" id="IPR027911">
    <property type="entry name" value="DUF4604"/>
</dbReference>
<dbReference type="OrthoDB" id="10043580at2759"/>
<proteinExistence type="predicted"/>
<dbReference type="GeneID" id="106535564"/>
<feature type="compositionally biased region" description="Acidic residues" evidence="1">
    <location>
        <begin position="46"/>
        <end position="58"/>
    </location>
</feature>
<dbReference type="InterPro" id="IPR040219">
    <property type="entry name" value="KIAA1143-like"/>
</dbReference>
<gene>
    <name evidence="4" type="primary">kiaa1143</name>
</gene>
<name>A0A2I4D737_AUSLI</name>
<dbReference type="RefSeq" id="XP_013888058.1">
    <property type="nucleotide sequence ID" value="XM_014032604.1"/>
</dbReference>
<feature type="region of interest" description="Disordered" evidence="1">
    <location>
        <begin position="23"/>
        <end position="156"/>
    </location>
</feature>
<reference evidence="4" key="1">
    <citation type="submission" date="2025-08" db="UniProtKB">
        <authorList>
            <consortium name="RefSeq"/>
        </authorList>
    </citation>
    <scope>IDENTIFICATION</scope>
    <source>
        <strain evidence="4">Quisiro</strain>
        <tissue evidence="4">Liver</tissue>
    </source>
</reference>
<dbReference type="Pfam" id="PF15377">
    <property type="entry name" value="DUF4604"/>
    <property type="match status" value="1"/>
</dbReference>